<evidence type="ECO:0000256" key="1">
    <source>
        <dbReference type="ARBA" id="ARBA00023015"/>
    </source>
</evidence>
<keyword evidence="3" id="KW-0804">Transcription</keyword>
<dbReference type="Gene3D" id="1.10.10.60">
    <property type="entry name" value="Homeodomain-like"/>
    <property type="match status" value="1"/>
</dbReference>
<keyword evidence="1" id="KW-0805">Transcription regulation</keyword>
<reference evidence="6" key="1">
    <citation type="journal article" date="2019" name="Int. J. Syst. Evol. Microbiol.">
        <title>The Global Catalogue of Microorganisms (GCM) 10K type strain sequencing project: providing services to taxonomists for standard genome sequencing and annotation.</title>
        <authorList>
            <consortium name="The Broad Institute Genomics Platform"/>
            <consortium name="The Broad Institute Genome Sequencing Center for Infectious Disease"/>
            <person name="Wu L."/>
            <person name="Ma J."/>
        </authorList>
    </citation>
    <scope>NUCLEOTIDE SEQUENCE [LARGE SCALE GENOMIC DNA]</scope>
    <source>
        <strain evidence="6">CGMCC 1.19062</strain>
    </source>
</reference>
<keyword evidence="2" id="KW-0238">DNA-binding</keyword>
<dbReference type="InterPro" id="IPR050204">
    <property type="entry name" value="AraC_XylS_family_regulators"/>
</dbReference>
<comment type="caution">
    <text evidence="5">The sequence shown here is derived from an EMBL/GenBank/DDBJ whole genome shotgun (WGS) entry which is preliminary data.</text>
</comment>
<dbReference type="PROSITE" id="PS00041">
    <property type="entry name" value="HTH_ARAC_FAMILY_1"/>
    <property type="match status" value="1"/>
</dbReference>
<dbReference type="Proteomes" id="UP001597295">
    <property type="component" value="Unassembled WGS sequence"/>
</dbReference>
<dbReference type="Pfam" id="PF12833">
    <property type="entry name" value="HTH_18"/>
    <property type="match status" value="1"/>
</dbReference>
<dbReference type="PANTHER" id="PTHR46796">
    <property type="entry name" value="HTH-TYPE TRANSCRIPTIONAL ACTIVATOR RHAS-RELATED"/>
    <property type="match status" value="1"/>
</dbReference>
<dbReference type="InterPro" id="IPR018062">
    <property type="entry name" value="HTH_AraC-typ_CS"/>
</dbReference>
<dbReference type="PROSITE" id="PS01124">
    <property type="entry name" value="HTH_ARAC_FAMILY_2"/>
    <property type="match status" value="1"/>
</dbReference>
<evidence type="ECO:0000256" key="3">
    <source>
        <dbReference type="ARBA" id="ARBA00023163"/>
    </source>
</evidence>
<gene>
    <name evidence="5" type="ORF">ACFSM5_19005</name>
</gene>
<keyword evidence="6" id="KW-1185">Reference proteome</keyword>
<feature type="domain" description="HTH araC/xylS-type" evidence="4">
    <location>
        <begin position="42"/>
        <end position="140"/>
    </location>
</feature>
<evidence type="ECO:0000313" key="5">
    <source>
        <dbReference type="EMBL" id="MFD2265001.1"/>
    </source>
</evidence>
<dbReference type="RefSeq" id="WP_379878168.1">
    <property type="nucleotide sequence ID" value="NZ_JBHUIP010000014.1"/>
</dbReference>
<protein>
    <submittedName>
        <fullName evidence="5">Helix-turn-helix domain-containing protein</fullName>
    </submittedName>
</protein>
<dbReference type="InterPro" id="IPR009057">
    <property type="entry name" value="Homeodomain-like_sf"/>
</dbReference>
<evidence type="ECO:0000313" key="6">
    <source>
        <dbReference type="Proteomes" id="UP001597295"/>
    </source>
</evidence>
<dbReference type="SUPFAM" id="SSF46689">
    <property type="entry name" value="Homeodomain-like"/>
    <property type="match status" value="2"/>
</dbReference>
<dbReference type="InterPro" id="IPR018060">
    <property type="entry name" value="HTH_AraC"/>
</dbReference>
<accession>A0ABW5DX29</accession>
<proteinExistence type="predicted"/>
<evidence type="ECO:0000256" key="2">
    <source>
        <dbReference type="ARBA" id="ARBA00023125"/>
    </source>
</evidence>
<dbReference type="PANTHER" id="PTHR46796:SF14">
    <property type="entry name" value="TRANSCRIPTIONAL REGULATORY PROTEIN"/>
    <property type="match status" value="1"/>
</dbReference>
<evidence type="ECO:0000259" key="4">
    <source>
        <dbReference type="PROSITE" id="PS01124"/>
    </source>
</evidence>
<sequence>MLAVENTGSSSSLPFALRGAFRAPRIAPETPARGGLAPWQEQGVRRHVRDNIDTDLNVAILAGIARLSKSYFNRAFQVSFGCTPREYVLGQRIATAKAMMQDSGKALSEIALDCGFCDQPHLSRVFRDFTGMTPLRWRRSQSAAA</sequence>
<name>A0ABW5DX29_9PROT</name>
<organism evidence="5 6">
    <name type="scientific">Lacibacterium aquatile</name>
    <dbReference type="NCBI Taxonomy" id="1168082"/>
    <lineage>
        <taxon>Bacteria</taxon>
        <taxon>Pseudomonadati</taxon>
        <taxon>Pseudomonadota</taxon>
        <taxon>Alphaproteobacteria</taxon>
        <taxon>Rhodospirillales</taxon>
        <taxon>Rhodospirillaceae</taxon>
    </lineage>
</organism>
<dbReference type="SMART" id="SM00342">
    <property type="entry name" value="HTH_ARAC"/>
    <property type="match status" value="1"/>
</dbReference>
<dbReference type="EMBL" id="JBHUIP010000014">
    <property type="protein sequence ID" value="MFD2265001.1"/>
    <property type="molecule type" value="Genomic_DNA"/>
</dbReference>